<dbReference type="InterPro" id="IPR017867">
    <property type="entry name" value="Tyr_phospatase_low_mol_wt"/>
</dbReference>
<dbReference type="CDD" id="cd16343">
    <property type="entry name" value="LMWPTP"/>
    <property type="match status" value="1"/>
</dbReference>
<dbReference type="InterPro" id="IPR050438">
    <property type="entry name" value="LMW_PTPase"/>
</dbReference>
<comment type="caution">
    <text evidence="8">The sequence shown here is derived from an EMBL/GenBank/DDBJ whole genome shotgun (WGS) entry which is preliminary data.</text>
</comment>
<comment type="catalytic activity">
    <reaction evidence="5">
        <text>O-phospho-L-tyrosyl-[protein] + H2O = L-tyrosyl-[protein] + phosphate</text>
        <dbReference type="Rhea" id="RHEA:10684"/>
        <dbReference type="Rhea" id="RHEA-COMP:10136"/>
        <dbReference type="Rhea" id="RHEA-COMP:20101"/>
        <dbReference type="ChEBI" id="CHEBI:15377"/>
        <dbReference type="ChEBI" id="CHEBI:43474"/>
        <dbReference type="ChEBI" id="CHEBI:46858"/>
        <dbReference type="ChEBI" id="CHEBI:61978"/>
        <dbReference type="EC" id="3.1.3.48"/>
    </reaction>
</comment>
<sequence length="163" mass="18054">MPTPGNITAFPALGKKTSVFHNILTVCTGNICRSPVAEYLLRHEIALAGRKADVRSAGIGALVDHPADDTALLVMDELGVPMQAHRARQIKVEHTRWADLILVMQSHHLEYVLSLDPTARGKTFLMGRWNKREIPDPYRQGDASHRAAYALIHADAAAWLARF</sequence>
<keyword evidence="3" id="KW-0378">Hydrolase</keyword>
<dbReference type="GO" id="GO:0004725">
    <property type="term" value="F:protein tyrosine phosphatase activity"/>
    <property type="evidence" value="ECO:0007669"/>
    <property type="project" value="UniProtKB-EC"/>
</dbReference>
<dbReference type="PRINTS" id="PR00719">
    <property type="entry name" value="LMWPTPASE"/>
</dbReference>
<evidence type="ECO:0000256" key="3">
    <source>
        <dbReference type="ARBA" id="ARBA00022801"/>
    </source>
</evidence>
<feature type="active site" description="Nucleophile" evidence="6">
    <location>
        <position position="27"/>
    </location>
</feature>
<dbReference type="Pfam" id="PF01451">
    <property type="entry name" value="LMWPc"/>
    <property type="match status" value="1"/>
</dbReference>
<protein>
    <recommendedName>
        <fullName evidence="2">protein-tyrosine-phosphatase</fullName>
        <ecNumber evidence="2">3.1.3.48</ecNumber>
    </recommendedName>
</protein>
<dbReference type="PANTHER" id="PTHR11717:SF31">
    <property type="entry name" value="LOW MOLECULAR WEIGHT PROTEIN-TYROSINE-PHOSPHATASE ETP-RELATED"/>
    <property type="match status" value="1"/>
</dbReference>
<organism evidence="8 9">
    <name type="scientific">Zoogloea oleivorans</name>
    <dbReference type="NCBI Taxonomy" id="1552750"/>
    <lineage>
        <taxon>Bacteria</taxon>
        <taxon>Pseudomonadati</taxon>
        <taxon>Pseudomonadota</taxon>
        <taxon>Betaproteobacteria</taxon>
        <taxon>Rhodocyclales</taxon>
        <taxon>Zoogloeaceae</taxon>
        <taxon>Zoogloea</taxon>
    </lineage>
</organism>
<dbReference type="EMBL" id="SDKK01000037">
    <property type="protein sequence ID" value="TYC51823.1"/>
    <property type="molecule type" value="Genomic_DNA"/>
</dbReference>
<comment type="similarity">
    <text evidence="1">Belongs to the low molecular weight phosphotyrosine protein phosphatase family.</text>
</comment>
<evidence type="ECO:0000256" key="2">
    <source>
        <dbReference type="ARBA" id="ARBA00013064"/>
    </source>
</evidence>
<reference evidence="8 9" key="1">
    <citation type="submission" date="2019-01" db="EMBL/GenBank/DDBJ databases">
        <title>Zoogloea oleivorans genome sequencing and assembly.</title>
        <authorList>
            <person name="Tancsics A."/>
            <person name="Farkas M."/>
            <person name="Kriszt B."/>
            <person name="Maroti G."/>
            <person name="Horvath B."/>
        </authorList>
    </citation>
    <scope>NUCLEOTIDE SEQUENCE [LARGE SCALE GENOMIC DNA]</scope>
    <source>
        <strain evidence="8 9">Buc</strain>
    </source>
</reference>
<proteinExistence type="inferred from homology"/>
<dbReference type="InterPro" id="IPR036196">
    <property type="entry name" value="Ptyr_pPase_sf"/>
</dbReference>
<dbReference type="Proteomes" id="UP000389128">
    <property type="component" value="Unassembled WGS sequence"/>
</dbReference>
<dbReference type="OrthoDB" id="9793058at2"/>
<gene>
    <name evidence="8" type="ORF">ETQ85_23685</name>
</gene>
<dbReference type="SMART" id="SM00226">
    <property type="entry name" value="LMWPc"/>
    <property type="match status" value="1"/>
</dbReference>
<dbReference type="RefSeq" id="WP_148581518.1">
    <property type="nucleotide sequence ID" value="NZ_JAVEUW010000130.1"/>
</dbReference>
<evidence type="ECO:0000256" key="1">
    <source>
        <dbReference type="ARBA" id="ARBA00011063"/>
    </source>
</evidence>
<dbReference type="PANTHER" id="PTHR11717">
    <property type="entry name" value="LOW MOLECULAR WEIGHT PROTEIN TYROSINE PHOSPHATASE"/>
    <property type="match status" value="1"/>
</dbReference>
<feature type="domain" description="Phosphotyrosine protein phosphatase I" evidence="7">
    <location>
        <begin position="21"/>
        <end position="162"/>
    </location>
</feature>
<name>A0A6C2CEG8_9RHOO</name>
<feature type="active site" evidence="6">
    <location>
        <position position="33"/>
    </location>
</feature>
<evidence type="ECO:0000256" key="6">
    <source>
        <dbReference type="PIRSR" id="PIRSR617867-1"/>
    </source>
</evidence>
<accession>A0A6C2CEG8</accession>
<evidence type="ECO:0000256" key="4">
    <source>
        <dbReference type="ARBA" id="ARBA00022912"/>
    </source>
</evidence>
<evidence type="ECO:0000259" key="7">
    <source>
        <dbReference type="SMART" id="SM00226"/>
    </source>
</evidence>
<dbReference type="SUPFAM" id="SSF52788">
    <property type="entry name" value="Phosphotyrosine protein phosphatases I"/>
    <property type="match status" value="1"/>
</dbReference>
<dbReference type="AlphaFoldDB" id="A0A6C2CEG8"/>
<dbReference type="InterPro" id="IPR023485">
    <property type="entry name" value="Ptyr_pPase"/>
</dbReference>
<keyword evidence="9" id="KW-1185">Reference proteome</keyword>
<evidence type="ECO:0000256" key="5">
    <source>
        <dbReference type="ARBA" id="ARBA00051722"/>
    </source>
</evidence>
<dbReference type="EC" id="3.1.3.48" evidence="2"/>
<evidence type="ECO:0000313" key="8">
    <source>
        <dbReference type="EMBL" id="TYC51823.1"/>
    </source>
</evidence>
<evidence type="ECO:0000313" key="9">
    <source>
        <dbReference type="Proteomes" id="UP000389128"/>
    </source>
</evidence>
<dbReference type="Gene3D" id="3.40.50.2300">
    <property type="match status" value="1"/>
</dbReference>
<keyword evidence="4" id="KW-0904">Protein phosphatase</keyword>
<feature type="active site" description="Proton donor" evidence="6">
    <location>
        <position position="136"/>
    </location>
</feature>